<gene>
    <name evidence="1" type="ORF">G9H71_05195</name>
</gene>
<proteinExistence type="predicted"/>
<name>A0ABX0GU43_9ACTN</name>
<reference evidence="1 2" key="1">
    <citation type="submission" date="2020-03" db="EMBL/GenBank/DDBJ databases">
        <title>Two novel Motilibacter sp.</title>
        <authorList>
            <person name="Liu S."/>
        </authorList>
    </citation>
    <scope>NUCLEOTIDE SEQUENCE [LARGE SCALE GENOMIC DNA]</scope>
    <source>
        <strain evidence="1 2">E257</strain>
    </source>
</reference>
<sequence length="438" mass="46744">MLHLPAPVPLDIEGVEGWLVRGARGSSHSVAAVGMRAGAVVEPLADIGLGHLRMHTAMERAGWEATELACLDRPWANGLLLTAWPGRMPGALRQLERALRKPGRLRLERLRAELRNEYDEGRDTPRTGLQARFGVLGPGRYGLPELGVERLRSVAGLTQAGGGGAALPPARQLGPLPAWRRGPDGWSMVCLGFADVRTAEAAAYAIDTQLDAADEDWIGSAVVMTGLASPPVLVVSAVAGEGSAARLAGAVQRVAAGAADAEELRRWRRAHDPLDEVEALQLEARRALGCSLLGLPVLSASELEAARAAVLPEDVAAAAGHAVAHDAVWVLPGPPPPALEALPEWRAQPVDGQSWSRHGGQRLRLGEAGVTVEAERGERTVRWDECAAVVRTTEGWTLVGDDGERVVVVPREWRDGDVLGRRLAREARGREQVEMPAR</sequence>
<organism evidence="1 2">
    <name type="scientific">Motilibacter deserti</name>
    <dbReference type="NCBI Taxonomy" id="2714956"/>
    <lineage>
        <taxon>Bacteria</taxon>
        <taxon>Bacillati</taxon>
        <taxon>Actinomycetota</taxon>
        <taxon>Actinomycetes</taxon>
        <taxon>Motilibacterales</taxon>
        <taxon>Motilibacteraceae</taxon>
        <taxon>Motilibacter</taxon>
    </lineage>
</organism>
<keyword evidence="2" id="KW-1185">Reference proteome</keyword>
<accession>A0ABX0GU43</accession>
<evidence type="ECO:0000313" key="2">
    <source>
        <dbReference type="Proteomes" id="UP000800981"/>
    </source>
</evidence>
<comment type="caution">
    <text evidence="1">The sequence shown here is derived from an EMBL/GenBank/DDBJ whole genome shotgun (WGS) entry which is preliminary data.</text>
</comment>
<dbReference type="EMBL" id="JAANNP010000002">
    <property type="protein sequence ID" value="NHC13175.1"/>
    <property type="molecule type" value="Genomic_DNA"/>
</dbReference>
<evidence type="ECO:0000313" key="1">
    <source>
        <dbReference type="EMBL" id="NHC13175.1"/>
    </source>
</evidence>
<dbReference type="RefSeq" id="WP_166279207.1">
    <property type="nucleotide sequence ID" value="NZ_JAANNP010000002.1"/>
</dbReference>
<dbReference type="Proteomes" id="UP000800981">
    <property type="component" value="Unassembled WGS sequence"/>
</dbReference>
<protein>
    <submittedName>
        <fullName evidence="1">Uncharacterized protein</fullName>
    </submittedName>
</protein>